<gene>
    <name evidence="2" type="ORF">SSQG_05711</name>
</gene>
<feature type="compositionally biased region" description="Basic residues" evidence="1">
    <location>
        <begin position="82"/>
        <end position="93"/>
    </location>
</feature>
<dbReference type="STRING" id="591159.SSQG_05711"/>
<proteinExistence type="predicted"/>
<keyword evidence="3" id="KW-1185">Reference proteome</keyword>
<sequence length="93" mass="10234">MNEYFYLDGTVTLTQNERGCDYGLTVFPSNREAVDRDVNEGPALGATRYGLVRDTGTDSAPVPQYVTRPAPADPATVPQRSRVQRTARRRGSS</sequence>
<dbReference type="AlphaFoldDB" id="D9WXY1"/>
<feature type="region of interest" description="Disordered" evidence="1">
    <location>
        <begin position="53"/>
        <end position="93"/>
    </location>
</feature>
<protein>
    <submittedName>
        <fullName evidence="2">Predicted protein</fullName>
    </submittedName>
</protein>
<dbReference type="RefSeq" id="WP_003993314.1">
    <property type="nucleotide sequence ID" value="NZ_GG657757.1"/>
</dbReference>
<accession>D9WXY1</accession>
<evidence type="ECO:0000313" key="2">
    <source>
        <dbReference type="EMBL" id="EFL35193.1"/>
    </source>
</evidence>
<organism evidence="2 3">
    <name type="scientific">Streptomyces viridochromogenes (strain DSM 40736 / JCM 4977 / BCRC 1201 / Tue 494)</name>
    <dbReference type="NCBI Taxonomy" id="591159"/>
    <lineage>
        <taxon>Bacteria</taxon>
        <taxon>Bacillati</taxon>
        <taxon>Actinomycetota</taxon>
        <taxon>Actinomycetes</taxon>
        <taxon>Kitasatosporales</taxon>
        <taxon>Streptomycetaceae</taxon>
        <taxon>Streptomyces</taxon>
    </lineage>
</organism>
<evidence type="ECO:0000313" key="3">
    <source>
        <dbReference type="Proteomes" id="UP000004184"/>
    </source>
</evidence>
<dbReference type="HOGENOM" id="CLU_2398467_0_0_11"/>
<dbReference type="EMBL" id="GG657757">
    <property type="protein sequence ID" value="EFL35193.1"/>
    <property type="molecule type" value="Genomic_DNA"/>
</dbReference>
<dbReference type="Proteomes" id="UP000004184">
    <property type="component" value="Unassembled WGS sequence"/>
</dbReference>
<reference evidence="3" key="1">
    <citation type="submission" date="2009-02" db="EMBL/GenBank/DDBJ databases">
        <title>Annotation of Streptomyces viridochromogenes strain DSM 40736.</title>
        <authorList>
            <consortium name="The Broad Institute Genome Sequencing Platform"/>
            <consortium name="Broad Institute Microbial Sequencing Center"/>
            <person name="Fischbach M."/>
            <person name="Godfrey P."/>
            <person name="Ward D."/>
            <person name="Young S."/>
            <person name="Zeng Q."/>
            <person name="Koehrsen M."/>
            <person name="Alvarado L."/>
            <person name="Berlin A.M."/>
            <person name="Bochicchio J."/>
            <person name="Borenstein D."/>
            <person name="Chapman S.B."/>
            <person name="Chen Z."/>
            <person name="Engels R."/>
            <person name="Freedman E."/>
            <person name="Gellesch M."/>
            <person name="Goldberg J."/>
            <person name="Griggs A."/>
            <person name="Gujja S."/>
            <person name="Heilman E.R."/>
            <person name="Heiman D.I."/>
            <person name="Hepburn T.A."/>
            <person name="Howarth C."/>
            <person name="Jen D."/>
            <person name="Larson L."/>
            <person name="Lewis B."/>
            <person name="Mehta T."/>
            <person name="Park D."/>
            <person name="Pearson M."/>
            <person name="Richards J."/>
            <person name="Roberts A."/>
            <person name="Saif S."/>
            <person name="Shea T.D."/>
            <person name="Shenoy N."/>
            <person name="Sisk P."/>
            <person name="Stolte C."/>
            <person name="Sykes S.N."/>
            <person name="Thomson T."/>
            <person name="Walk T."/>
            <person name="White J."/>
            <person name="Yandava C."/>
            <person name="Straight P."/>
            <person name="Clardy J."/>
            <person name="Hung D."/>
            <person name="Kolter R."/>
            <person name="Mekalanos J."/>
            <person name="Walker S."/>
            <person name="Walsh C.T."/>
            <person name="Wieland-Brown L.C."/>
            <person name="Haas B."/>
            <person name="Nusbaum C."/>
            <person name="Birren B."/>
        </authorList>
    </citation>
    <scope>NUCLEOTIDE SEQUENCE [LARGE SCALE GENOMIC DNA]</scope>
    <source>
        <strain evidence="3">DSM 40736 / JCM 4977 / BCRC 1201 / Tue 494</strain>
    </source>
</reference>
<evidence type="ECO:0000256" key="1">
    <source>
        <dbReference type="SAM" id="MobiDB-lite"/>
    </source>
</evidence>
<name>D9WXY1_STRVT</name>